<sequence>MKHNLLDFYSPTSSGSRNRLGQFVVCLALIVLQACQTPTDEPLAPDATGKPADQYNAEVALKWSSLELQLVRTASGFTPPVAARAFGYAGLTMYESIVPGLPTHRSLVGQLQEFTTLPQPEANQRYNWAISANAAQATILKSLFANLNDAGKARVDSLENALFTQLKETDDAINERSVAFGRAIAAAIFDYSKTDGGHEGYNRNFPANYVVPTGPGLWQPTENGRKIPMQPYWGKNRTFLSAVTTMTIPYPLQVSTDIKSQYFAQYLEVYTKHKSLTQEEKEIAVWWADDPSETFTPPGHSYNIARIVIQNSNANLAKAAETLARTGIAVADAFVMCWKCKYTFNNERPYTYVRRAIDPNWIPFWPAPPFPGYSSGHATQSAATATVLTGLYGEQFAFTDNSHVGRIRDAVRNVEFKARSYKSFWEAAEESAWSRFLGGIHTRQDNDTGLREGRKIGQFINALNWTK</sequence>
<gene>
    <name evidence="1" type="ORF">BN8_05025</name>
</gene>
<dbReference type="Proteomes" id="UP000009309">
    <property type="component" value="Unassembled WGS sequence"/>
</dbReference>
<evidence type="ECO:0000313" key="1">
    <source>
        <dbReference type="EMBL" id="CCH55740.1"/>
    </source>
</evidence>
<dbReference type="InterPro" id="IPR036938">
    <property type="entry name" value="PAP2/HPO_sf"/>
</dbReference>
<dbReference type="AlphaFoldDB" id="I2GPB2"/>
<dbReference type="STRING" id="1185876.BN8_05025"/>
<keyword evidence="2" id="KW-1185">Reference proteome</keyword>
<dbReference type="InterPro" id="IPR052559">
    <property type="entry name" value="V-haloperoxidase"/>
</dbReference>
<dbReference type="EMBL" id="CAIT01000009">
    <property type="protein sequence ID" value="CCH55740.1"/>
    <property type="molecule type" value="Genomic_DNA"/>
</dbReference>
<dbReference type="PANTHER" id="PTHR34599">
    <property type="entry name" value="PEROXIDASE-RELATED"/>
    <property type="match status" value="1"/>
</dbReference>
<organism evidence="1 2">
    <name type="scientific">Fibrisoma limi BUZ 3</name>
    <dbReference type="NCBI Taxonomy" id="1185876"/>
    <lineage>
        <taxon>Bacteria</taxon>
        <taxon>Pseudomonadati</taxon>
        <taxon>Bacteroidota</taxon>
        <taxon>Cytophagia</taxon>
        <taxon>Cytophagales</taxon>
        <taxon>Spirosomataceae</taxon>
        <taxon>Fibrisoma</taxon>
    </lineage>
</organism>
<dbReference type="OrthoDB" id="7793240at2"/>
<dbReference type="eggNOG" id="COG0671">
    <property type="taxonomic scope" value="Bacteria"/>
</dbReference>
<reference evidence="1 2" key="1">
    <citation type="journal article" date="2012" name="J. Bacteriol.">
        <title>Genome Sequence of the Filamentous Bacterium Fibrisoma limi BUZ 3T.</title>
        <authorList>
            <person name="Filippini M."/>
            <person name="Qi W."/>
            <person name="Jaenicke S."/>
            <person name="Goesmann A."/>
            <person name="Smits T.H."/>
            <person name="Bagheri H.C."/>
        </authorList>
    </citation>
    <scope>NUCLEOTIDE SEQUENCE [LARGE SCALE GENOMIC DNA]</scope>
    <source>
        <strain evidence="2">BUZ 3T</strain>
    </source>
</reference>
<comment type="caution">
    <text evidence="1">The sequence shown here is derived from an EMBL/GenBank/DDBJ whole genome shotgun (WGS) entry which is preliminary data.</text>
</comment>
<evidence type="ECO:0000313" key="2">
    <source>
        <dbReference type="Proteomes" id="UP000009309"/>
    </source>
</evidence>
<accession>I2GPB2</accession>
<dbReference type="RefSeq" id="WP_009284305.1">
    <property type="nucleotide sequence ID" value="NZ_CAIT01000009.1"/>
</dbReference>
<dbReference type="CDD" id="cd03398">
    <property type="entry name" value="PAP2_haloperoxidase"/>
    <property type="match status" value="1"/>
</dbReference>
<dbReference type="PROSITE" id="PS51257">
    <property type="entry name" value="PROKAR_LIPOPROTEIN"/>
    <property type="match status" value="1"/>
</dbReference>
<name>I2GPB2_9BACT</name>
<proteinExistence type="predicted"/>
<dbReference type="SUPFAM" id="SSF48317">
    <property type="entry name" value="Acid phosphatase/Vanadium-dependent haloperoxidase"/>
    <property type="match status" value="1"/>
</dbReference>
<dbReference type="Gene3D" id="1.10.606.20">
    <property type="match status" value="1"/>
</dbReference>
<dbReference type="PANTHER" id="PTHR34599:SF1">
    <property type="entry name" value="PHOSPHATIDIC ACID PHOSPHATASE TYPE 2_HALOPEROXIDASE DOMAIN-CONTAINING PROTEIN"/>
    <property type="match status" value="1"/>
</dbReference>
<protein>
    <submittedName>
        <fullName evidence="1">Uncharacterized protein</fullName>
    </submittedName>
</protein>